<dbReference type="Proteomes" id="UP001223978">
    <property type="component" value="Unassembled WGS sequence"/>
</dbReference>
<evidence type="ECO:0000256" key="7">
    <source>
        <dbReference type="ARBA" id="ARBA00022840"/>
    </source>
</evidence>
<dbReference type="InterPro" id="IPR036890">
    <property type="entry name" value="HATPase_C_sf"/>
</dbReference>
<comment type="catalytic activity">
    <reaction evidence="1">
        <text>ATP + protein L-histidine = ADP + protein N-phospho-L-histidine.</text>
        <dbReference type="EC" id="2.7.13.3"/>
    </reaction>
</comment>
<organism evidence="11 12">
    <name type="scientific">Streptomyces cavernicola</name>
    <dbReference type="NCBI Taxonomy" id="3043613"/>
    <lineage>
        <taxon>Bacteria</taxon>
        <taxon>Bacillati</taxon>
        <taxon>Actinomycetota</taxon>
        <taxon>Actinomycetes</taxon>
        <taxon>Kitasatosporales</taxon>
        <taxon>Streptomycetaceae</taxon>
        <taxon>Streptomyces</taxon>
    </lineage>
</organism>
<dbReference type="EC" id="2.7.13.3" evidence="2"/>
<feature type="transmembrane region" description="Helical" evidence="9">
    <location>
        <begin position="118"/>
        <end position="137"/>
    </location>
</feature>
<feature type="domain" description="Histidine kinase/HSP90-like ATPase" evidence="10">
    <location>
        <begin position="324"/>
        <end position="420"/>
    </location>
</feature>
<keyword evidence="12" id="KW-1185">Reference proteome</keyword>
<gene>
    <name evidence="11" type="ORF">QIS96_31035</name>
</gene>
<feature type="transmembrane region" description="Helical" evidence="9">
    <location>
        <begin position="168"/>
        <end position="187"/>
    </location>
</feature>
<accession>A0ABT6SJ76</accession>
<evidence type="ECO:0000313" key="12">
    <source>
        <dbReference type="Proteomes" id="UP001223978"/>
    </source>
</evidence>
<keyword evidence="3" id="KW-0597">Phosphoprotein</keyword>
<keyword evidence="4" id="KW-0808">Transferase</keyword>
<reference evidence="11 12" key="1">
    <citation type="submission" date="2023-05" db="EMBL/GenBank/DDBJ databases">
        <title>Draft genome sequence of Streptomyces sp. B-S-A6 isolated from a cave soil in Thailand.</title>
        <authorList>
            <person name="Chamroensaksri N."/>
            <person name="Muangham S."/>
        </authorList>
    </citation>
    <scope>NUCLEOTIDE SEQUENCE [LARGE SCALE GENOMIC DNA]</scope>
    <source>
        <strain evidence="11 12">B-S-A6</strain>
    </source>
</reference>
<feature type="transmembrane region" description="Helical" evidence="9">
    <location>
        <begin position="144"/>
        <end position="162"/>
    </location>
</feature>
<evidence type="ECO:0000256" key="4">
    <source>
        <dbReference type="ARBA" id="ARBA00022679"/>
    </source>
</evidence>
<dbReference type="InterPro" id="IPR050482">
    <property type="entry name" value="Sensor_HK_TwoCompSys"/>
</dbReference>
<evidence type="ECO:0000256" key="3">
    <source>
        <dbReference type="ARBA" id="ARBA00022553"/>
    </source>
</evidence>
<evidence type="ECO:0000256" key="5">
    <source>
        <dbReference type="ARBA" id="ARBA00022741"/>
    </source>
</evidence>
<feature type="transmembrane region" description="Helical" evidence="9">
    <location>
        <begin position="93"/>
        <end position="112"/>
    </location>
</feature>
<evidence type="ECO:0000256" key="8">
    <source>
        <dbReference type="ARBA" id="ARBA00023012"/>
    </source>
</evidence>
<dbReference type="Gene3D" id="1.20.5.1930">
    <property type="match status" value="1"/>
</dbReference>
<proteinExistence type="predicted"/>
<dbReference type="CDD" id="cd16917">
    <property type="entry name" value="HATPase_UhpB-NarQ-NarX-like"/>
    <property type="match status" value="1"/>
</dbReference>
<dbReference type="PANTHER" id="PTHR24421:SF10">
    <property type="entry name" value="NITRATE_NITRITE SENSOR PROTEIN NARQ"/>
    <property type="match status" value="1"/>
</dbReference>
<keyword evidence="6 11" id="KW-0418">Kinase</keyword>
<evidence type="ECO:0000256" key="1">
    <source>
        <dbReference type="ARBA" id="ARBA00000085"/>
    </source>
</evidence>
<keyword evidence="9" id="KW-0812">Transmembrane</keyword>
<evidence type="ECO:0000256" key="6">
    <source>
        <dbReference type="ARBA" id="ARBA00022777"/>
    </source>
</evidence>
<evidence type="ECO:0000256" key="9">
    <source>
        <dbReference type="SAM" id="Phobius"/>
    </source>
</evidence>
<dbReference type="SMART" id="SM00387">
    <property type="entry name" value="HATPase_c"/>
    <property type="match status" value="1"/>
</dbReference>
<dbReference type="GO" id="GO:0016301">
    <property type="term" value="F:kinase activity"/>
    <property type="evidence" value="ECO:0007669"/>
    <property type="project" value="UniProtKB-KW"/>
</dbReference>
<evidence type="ECO:0000313" key="11">
    <source>
        <dbReference type="EMBL" id="MDI3408241.1"/>
    </source>
</evidence>
<comment type="caution">
    <text evidence="11">The sequence shown here is derived from an EMBL/GenBank/DDBJ whole genome shotgun (WGS) entry which is preliminary data.</text>
</comment>
<keyword evidence="9" id="KW-0472">Membrane</keyword>
<protein>
    <recommendedName>
        <fullName evidence="2">histidine kinase</fullName>
        <ecNumber evidence="2">2.7.13.3</ecNumber>
    </recommendedName>
</protein>
<dbReference type="InterPro" id="IPR003594">
    <property type="entry name" value="HATPase_dom"/>
</dbReference>
<dbReference type="SUPFAM" id="SSF55874">
    <property type="entry name" value="ATPase domain of HSP90 chaperone/DNA topoisomerase II/histidine kinase"/>
    <property type="match status" value="1"/>
</dbReference>
<dbReference type="Pfam" id="PF02518">
    <property type="entry name" value="HATPase_c"/>
    <property type="match status" value="1"/>
</dbReference>
<dbReference type="PANTHER" id="PTHR24421">
    <property type="entry name" value="NITRATE/NITRITE SENSOR PROTEIN NARX-RELATED"/>
    <property type="match status" value="1"/>
</dbReference>
<evidence type="ECO:0000256" key="2">
    <source>
        <dbReference type="ARBA" id="ARBA00012438"/>
    </source>
</evidence>
<feature type="transmembrane region" description="Helical" evidence="9">
    <location>
        <begin position="39"/>
        <end position="61"/>
    </location>
</feature>
<name>A0ABT6SJ76_9ACTN</name>
<keyword evidence="7" id="KW-0067">ATP-binding</keyword>
<dbReference type="EMBL" id="JASCIQ010000043">
    <property type="protein sequence ID" value="MDI3408241.1"/>
    <property type="molecule type" value="Genomic_DNA"/>
</dbReference>
<dbReference type="Pfam" id="PF07730">
    <property type="entry name" value="HisKA_3"/>
    <property type="match status" value="1"/>
</dbReference>
<keyword evidence="9" id="KW-1133">Transmembrane helix</keyword>
<dbReference type="RefSeq" id="WP_282546151.1">
    <property type="nucleotide sequence ID" value="NZ_JASCIQ010000043.1"/>
</dbReference>
<evidence type="ECO:0000259" key="10">
    <source>
        <dbReference type="SMART" id="SM00387"/>
    </source>
</evidence>
<dbReference type="InterPro" id="IPR011712">
    <property type="entry name" value="Sig_transdc_His_kin_sub3_dim/P"/>
</dbReference>
<keyword evidence="8" id="KW-0902">Two-component regulatory system</keyword>
<keyword evidence="5" id="KW-0547">Nucleotide-binding</keyword>
<dbReference type="Gene3D" id="3.30.565.10">
    <property type="entry name" value="Histidine kinase-like ATPase, C-terminal domain"/>
    <property type="match status" value="1"/>
</dbReference>
<sequence length="426" mass="45298">METPETLRAGLRELGTALITPAASGQAPLSGASKAWVRFLPYAVVLAFVASLLPVTVTVLVQDYRMGGALAGALGSAQTAPLLLAVTRPLPAWWIVGVADVLGALALLGADGTPGRSWPWTPMVVVGYLLLMLLLGLRESRRTLVAVWLATGLAGLLFELLSQDRSDGVQLLLFVLSGVVLVLTYALRARGEAQQRLVVQETISEAERAQRTLLEERARIARELHDVVAHHMSVITVQADSAPYRIQGLPAEAQEEFAAIAGSARESLTEMRRLLSVLRSEDTRGELAPQPGLDRLQQLVEATVRAGVPTELTFSADPAEVPQAVQLSAYRIVQEALANVVRHSPSSARTDVAVRVDRGDLVVLVDNGPPLSPTPPLEHGGTGHGLVGMRERVRLAGGTLDAGPVDAGGFHVEARLPLRTKGPDSP</sequence>